<evidence type="ECO:0000256" key="4">
    <source>
        <dbReference type="ARBA" id="ARBA00023270"/>
    </source>
</evidence>
<name>X1VAZ2_9ZZZZ</name>
<dbReference type="EMBL" id="BARW01028216">
    <property type="protein sequence ID" value="GAJ10511.1"/>
    <property type="molecule type" value="Genomic_DNA"/>
</dbReference>
<evidence type="ECO:0000313" key="6">
    <source>
        <dbReference type="EMBL" id="GAJ10511.1"/>
    </source>
</evidence>
<gene>
    <name evidence="6" type="ORF">S12H4_45609</name>
</gene>
<dbReference type="InterPro" id="IPR013785">
    <property type="entry name" value="Aldolase_TIM"/>
</dbReference>
<dbReference type="PROSITE" id="PS00665">
    <property type="entry name" value="DHDPS_1"/>
    <property type="match status" value="1"/>
</dbReference>
<dbReference type="PRINTS" id="PR00146">
    <property type="entry name" value="DHPICSNTHASE"/>
</dbReference>
<accession>X1VAZ2</accession>
<keyword evidence="2" id="KW-0963">Cytoplasm</keyword>
<dbReference type="GO" id="GO:0005737">
    <property type="term" value="C:cytoplasm"/>
    <property type="evidence" value="ECO:0007669"/>
    <property type="project" value="UniProtKB-SubCell"/>
</dbReference>
<dbReference type="InterPro" id="IPR020624">
    <property type="entry name" value="Schiff_base-form_aldolases_CS"/>
</dbReference>
<evidence type="ECO:0000256" key="1">
    <source>
        <dbReference type="ARBA" id="ARBA00004496"/>
    </source>
</evidence>
<comment type="subcellular location">
    <subcellularLocation>
        <location evidence="1">Cytoplasm</location>
    </subcellularLocation>
</comment>
<evidence type="ECO:0000256" key="2">
    <source>
        <dbReference type="ARBA" id="ARBA00022490"/>
    </source>
</evidence>
<proteinExistence type="predicted"/>
<organism evidence="6">
    <name type="scientific">marine sediment metagenome</name>
    <dbReference type="NCBI Taxonomy" id="412755"/>
    <lineage>
        <taxon>unclassified sequences</taxon>
        <taxon>metagenomes</taxon>
        <taxon>ecological metagenomes</taxon>
    </lineage>
</organism>
<protein>
    <recommendedName>
        <fullName evidence="7">Dihydrodipicolinate synthase</fullName>
    </recommendedName>
</protein>
<dbReference type="Gene3D" id="3.20.20.70">
    <property type="entry name" value="Aldolase class I"/>
    <property type="match status" value="1"/>
</dbReference>
<keyword evidence="4" id="KW-0704">Schiff base</keyword>
<sequence>MKEHLTGLIAAPHTPMHPDGSLNLDVIEKQARCLIDNGIEAVFVCGSTGEGISLSTNERMQVVERWKAVVADALPILVHAGHHSLTEAKILAEHAQNRIGARAIASLAPS</sequence>
<dbReference type="PANTHER" id="PTHR12128:SF21">
    <property type="entry name" value="N-ACETYLNEURAMINATE LYASE"/>
    <property type="match status" value="1"/>
</dbReference>
<dbReference type="InterPro" id="IPR002220">
    <property type="entry name" value="DapA-like"/>
</dbReference>
<feature type="non-terminal residue" evidence="6">
    <location>
        <position position="110"/>
    </location>
</feature>
<dbReference type="Pfam" id="PF00701">
    <property type="entry name" value="DHDPS"/>
    <property type="match status" value="1"/>
</dbReference>
<dbReference type="AlphaFoldDB" id="X1VAZ2"/>
<dbReference type="GO" id="GO:0016829">
    <property type="term" value="F:lyase activity"/>
    <property type="evidence" value="ECO:0007669"/>
    <property type="project" value="UniProtKB-KW"/>
</dbReference>
<keyword evidence="5" id="KW-0119">Carbohydrate metabolism</keyword>
<dbReference type="PANTHER" id="PTHR12128">
    <property type="entry name" value="DIHYDRODIPICOLINATE SYNTHASE"/>
    <property type="match status" value="1"/>
</dbReference>
<evidence type="ECO:0000256" key="3">
    <source>
        <dbReference type="ARBA" id="ARBA00023239"/>
    </source>
</evidence>
<evidence type="ECO:0000256" key="5">
    <source>
        <dbReference type="ARBA" id="ARBA00023277"/>
    </source>
</evidence>
<comment type="caution">
    <text evidence="6">The sequence shown here is derived from an EMBL/GenBank/DDBJ whole genome shotgun (WGS) entry which is preliminary data.</text>
</comment>
<reference evidence="6" key="1">
    <citation type="journal article" date="2014" name="Front. Microbiol.">
        <title>High frequency of phylogenetically diverse reductive dehalogenase-homologous genes in deep subseafloor sedimentary metagenomes.</title>
        <authorList>
            <person name="Kawai M."/>
            <person name="Futagami T."/>
            <person name="Toyoda A."/>
            <person name="Takaki Y."/>
            <person name="Nishi S."/>
            <person name="Hori S."/>
            <person name="Arai W."/>
            <person name="Tsubouchi T."/>
            <person name="Morono Y."/>
            <person name="Uchiyama I."/>
            <person name="Ito T."/>
            <person name="Fujiyama A."/>
            <person name="Inagaki F."/>
            <person name="Takami H."/>
        </authorList>
    </citation>
    <scope>NUCLEOTIDE SEQUENCE</scope>
    <source>
        <strain evidence="6">Expedition CK06-06</strain>
    </source>
</reference>
<evidence type="ECO:0008006" key="7">
    <source>
        <dbReference type="Google" id="ProtNLM"/>
    </source>
</evidence>
<dbReference type="SUPFAM" id="SSF51569">
    <property type="entry name" value="Aldolase"/>
    <property type="match status" value="1"/>
</dbReference>
<keyword evidence="3" id="KW-0456">Lyase</keyword>